<keyword evidence="13" id="KW-1185">Reference proteome</keyword>
<dbReference type="Proteomes" id="UP000298416">
    <property type="component" value="Unassembled WGS sequence"/>
</dbReference>
<reference evidence="12" key="1">
    <citation type="submission" date="2018-01" db="EMBL/GenBank/DDBJ databases">
        <authorList>
            <person name="Mao J.F."/>
        </authorList>
    </citation>
    <scope>NUCLEOTIDE SEQUENCE</scope>
    <source>
        <strain evidence="12">Huo1</strain>
        <tissue evidence="12">Leaf</tissue>
    </source>
</reference>
<comment type="similarity">
    <text evidence="7">Belongs to the RING-type zinc finger family. ATL subfamily.</text>
</comment>
<evidence type="ECO:0000313" key="13">
    <source>
        <dbReference type="Proteomes" id="UP000298416"/>
    </source>
</evidence>
<dbReference type="Gene3D" id="3.30.40.10">
    <property type="entry name" value="Zinc/RING finger domain, C3HC4 (zinc finger)"/>
    <property type="match status" value="1"/>
</dbReference>
<dbReference type="PANTHER" id="PTHR14155:SF627">
    <property type="entry name" value="OS06G0192800 PROTEIN"/>
    <property type="match status" value="1"/>
</dbReference>
<protein>
    <recommendedName>
        <fullName evidence="2">RING-type E3 ubiquitin transferase</fullName>
        <ecNumber evidence="2">2.3.2.27</ecNumber>
    </recommendedName>
</protein>
<dbReference type="InterPro" id="IPR053238">
    <property type="entry name" value="RING-H2_zinc_finger"/>
</dbReference>
<evidence type="ECO:0000256" key="2">
    <source>
        <dbReference type="ARBA" id="ARBA00012483"/>
    </source>
</evidence>
<comment type="catalytic activity">
    <reaction evidence="1">
        <text>S-ubiquitinyl-[E2 ubiquitin-conjugating enzyme]-L-cysteine + [acceptor protein]-L-lysine = [E2 ubiquitin-conjugating enzyme]-L-cysteine + N(6)-ubiquitinyl-[acceptor protein]-L-lysine.</text>
        <dbReference type="EC" id="2.3.2.27"/>
    </reaction>
</comment>
<evidence type="ECO:0000256" key="5">
    <source>
        <dbReference type="ARBA" id="ARBA00022786"/>
    </source>
</evidence>
<name>A0A8X8WSB6_SALSN</name>
<keyword evidence="9" id="KW-1133">Transmembrane helix</keyword>
<evidence type="ECO:0000256" key="6">
    <source>
        <dbReference type="ARBA" id="ARBA00022833"/>
    </source>
</evidence>
<dbReference type="Pfam" id="PF13639">
    <property type="entry name" value="zf-RING_2"/>
    <property type="match status" value="1"/>
</dbReference>
<keyword evidence="4 8" id="KW-0863">Zinc-finger</keyword>
<dbReference type="AlphaFoldDB" id="A0A8X8WSB6"/>
<evidence type="ECO:0000256" key="3">
    <source>
        <dbReference type="ARBA" id="ARBA00022723"/>
    </source>
</evidence>
<keyword evidence="9" id="KW-0472">Membrane</keyword>
<evidence type="ECO:0000313" key="12">
    <source>
        <dbReference type="EMBL" id="KAG6399303.1"/>
    </source>
</evidence>
<sequence>MHRHTISQVYIPTLWLLLPFLNHVVKAGDAEIRNDEKEAKRRYKRALIFILGYTIMTLIFVIFVYLRKQRCRHRNEEAEAAAVQHDEHITTATRKLDTRIIDSFPEIIFPQTDGKFHFTDCHICLEEFKEGEGLVMLPTCGHAYHKHCIYRWMATRNSCCPDCRHDYGLVYDHV</sequence>
<dbReference type="EMBL" id="PNBA02000015">
    <property type="protein sequence ID" value="KAG6399303.1"/>
    <property type="molecule type" value="Genomic_DNA"/>
</dbReference>
<dbReference type="SMART" id="SM00184">
    <property type="entry name" value="RING"/>
    <property type="match status" value="1"/>
</dbReference>
<keyword evidence="9" id="KW-0812">Transmembrane</keyword>
<evidence type="ECO:0000256" key="8">
    <source>
        <dbReference type="PROSITE-ProRule" id="PRU00175"/>
    </source>
</evidence>
<dbReference type="GO" id="GO:0008270">
    <property type="term" value="F:zinc ion binding"/>
    <property type="evidence" value="ECO:0007669"/>
    <property type="project" value="UniProtKB-KW"/>
</dbReference>
<evidence type="ECO:0000256" key="4">
    <source>
        <dbReference type="ARBA" id="ARBA00022771"/>
    </source>
</evidence>
<evidence type="ECO:0000256" key="1">
    <source>
        <dbReference type="ARBA" id="ARBA00000900"/>
    </source>
</evidence>
<feature type="chain" id="PRO_5036473391" description="RING-type E3 ubiquitin transferase" evidence="10">
    <location>
        <begin position="28"/>
        <end position="174"/>
    </location>
</feature>
<dbReference type="PROSITE" id="PS50089">
    <property type="entry name" value="ZF_RING_2"/>
    <property type="match status" value="1"/>
</dbReference>
<dbReference type="InterPro" id="IPR013083">
    <property type="entry name" value="Znf_RING/FYVE/PHD"/>
</dbReference>
<keyword evidence="5" id="KW-0833">Ubl conjugation pathway</keyword>
<dbReference type="PANTHER" id="PTHR14155">
    <property type="entry name" value="RING FINGER DOMAIN-CONTAINING"/>
    <property type="match status" value="1"/>
</dbReference>
<dbReference type="InterPro" id="IPR001841">
    <property type="entry name" value="Znf_RING"/>
</dbReference>
<proteinExistence type="inferred from homology"/>
<organism evidence="12">
    <name type="scientific">Salvia splendens</name>
    <name type="common">Scarlet sage</name>
    <dbReference type="NCBI Taxonomy" id="180675"/>
    <lineage>
        <taxon>Eukaryota</taxon>
        <taxon>Viridiplantae</taxon>
        <taxon>Streptophyta</taxon>
        <taxon>Embryophyta</taxon>
        <taxon>Tracheophyta</taxon>
        <taxon>Spermatophyta</taxon>
        <taxon>Magnoliopsida</taxon>
        <taxon>eudicotyledons</taxon>
        <taxon>Gunneridae</taxon>
        <taxon>Pentapetalae</taxon>
        <taxon>asterids</taxon>
        <taxon>lamiids</taxon>
        <taxon>Lamiales</taxon>
        <taxon>Lamiaceae</taxon>
        <taxon>Nepetoideae</taxon>
        <taxon>Mentheae</taxon>
        <taxon>Salviinae</taxon>
        <taxon>Salvia</taxon>
        <taxon>Salvia subgen. Calosphace</taxon>
        <taxon>core Calosphace</taxon>
    </lineage>
</organism>
<keyword evidence="10" id="KW-0732">Signal</keyword>
<evidence type="ECO:0000256" key="10">
    <source>
        <dbReference type="SAM" id="SignalP"/>
    </source>
</evidence>
<feature type="domain" description="RING-type" evidence="11">
    <location>
        <begin position="121"/>
        <end position="164"/>
    </location>
</feature>
<feature type="transmembrane region" description="Helical" evidence="9">
    <location>
        <begin position="46"/>
        <end position="66"/>
    </location>
</feature>
<evidence type="ECO:0000256" key="9">
    <source>
        <dbReference type="SAM" id="Phobius"/>
    </source>
</evidence>
<dbReference type="EC" id="2.3.2.27" evidence="2"/>
<dbReference type="GO" id="GO:0061630">
    <property type="term" value="F:ubiquitin protein ligase activity"/>
    <property type="evidence" value="ECO:0007669"/>
    <property type="project" value="UniProtKB-EC"/>
</dbReference>
<feature type="signal peptide" evidence="10">
    <location>
        <begin position="1"/>
        <end position="27"/>
    </location>
</feature>
<accession>A0A8X8WSB6</accession>
<keyword evidence="6" id="KW-0862">Zinc</keyword>
<reference evidence="12" key="2">
    <citation type="submission" date="2020-08" db="EMBL/GenBank/DDBJ databases">
        <title>Plant Genome Project.</title>
        <authorList>
            <person name="Zhang R.-G."/>
        </authorList>
    </citation>
    <scope>NUCLEOTIDE SEQUENCE</scope>
    <source>
        <strain evidence="12">Huo1</strain>
        <tissue evidence="12">Leaf</tissue>
    </source>
</reference>
<keyword evidence="3" id="KW-0479">Metal-binding</keyword>
<evidence type="ECO:0000259" key="11">
    <source>
        <dbReference type="PROSITE" id="PS50089"/>
    </source>
</evidence>
<dbReference type="SUPFAM" id="SSF57850">
    <property type="entry name" value="RING/U-box"/>
    <property type="match status" value="1"/>
</dbReference>
<gene>
    <name evidence="12" type="ORF">SASPL_140779</name>
</gene>
<comment type="caution">
    <text evidence="12">The sequence shown here is derived from an EMBL/GenBank/DDBJ whole genome shotgun (WGS) entry which is preliminary data.</text>
</comment>
<evidence type="ECO:0000256" key="7">
    <source>
        <dbReference type="ARBA" id="ARBA00024209"/>
    </source>
</evidence>